<evidence type="ECO:0000313" key="4">
    <source>
        <dbReference type="EMBL" id="KAF8389291.1"/>
    </source>
</evidence>
<organism evidence="4 5">
    <name type="scientific">Tetracentron sinense</name>
    <name type="common">Spur-leaf</name>
    <dbReference type="NCBI Taxonomy" id="13715"/>
    <lineage>
        <taxon>Eukaryota</taxon>
        <taxon>Viridiplantae</taxon>
        <taxon>Streptophyta</taxon>
        <taxon>Embryophyta</taxon>
        <taxon>Tracheophyta</taxon>
        <taxon>Spermatophyta</taxon>
        <taxon>Magnoliopsida</taxon>
        <taxon>Trochodendrales</taxon>
        <taxon>Trochodendraceae</taxon>
        <taxon>Tetracentron</taxon>
    </lineage>
</organism>
<feature type="domain" description="GAG-pre-integrase" evidence="2">
    <location>
        <begin position="258"/>
        <end position="306"/>
    </location>
</feature>
<comment type="caution">
    <text evidence="4">The sequence shown here is derived from an EMBL/GenBank/DDBJ whole genome shotgun (WGS) entry which is preliminary data.</text>
</comment>
<dbReference type="Pfam" id="PF13976">
    <property type="entry name" value="gag_pre-integrs"/>
    <property type="match status" value="1"/>
</dbReference>
<proteinExistence type="predicted"/>
<dbReference type="Proteomes" id="UP000655225">
    <property type="component" value="Unassembled WGS sequence"/>
</dbReference>
<feature type="region of interest" description="Disordered" evidence="1">
    <location>
        <begin position="351"/>
        <end position="389"/>
    </location>
</feature>
<name>A0A834YLK3_TETSI</name>
<gene>
    <name evidence="4" type="ORF">HHK36_025984</name>
</gene>
<dbReference type="EMBL" id="JABCRI010000019">
    <property type="protein sequence ID" value="KAF8389291.1"/>
    <property type="molecule type" value="Genomic_DNA"/>
</dbReference>
<sequence>MAEKQTKPEADKYDNPNDHFYLHHSDQPGVVLVTQLLNEENYGTWSRAMLMALNIKNKEGFINGTIQKPATTSTTELQQWTRCNNLVKSWLLNSISHDIGASVIYNEVAHEIWDDLKERFSRINSVHLFHVEEAIHDCKQDNMTIGAYYTKLKGLWDEQDTFCSIPTCTCGTVKEVLQFQQSQKTMKFLMGLNEAYTAVRGQILLMDPLPTVNKAHSLIIQDERQRAVSKGSAPVSDITAFADQRSGKMIGTGTERGGLYYLNTSKNTRCSSVTATVSHSSRLWHQRLGHLSNKILRLISHSTIFPFPFSVASSPLVLPYTQSPTYDDDISNSPPSSNSKTEPFSLESISLEIPSSPTPSTAPNSPISSPLSPTPPFSPATQIPPSRMTRATQAPGYVREYHVGISLPSRNVSSSNSALTGPTVETEPRSFAQAVRDPKWCLAIQQELAALKANGTCTLVLNAEKVFDGGLPGKVGMKIVISSISIGVGDGDLVMMVSNASRTTKPVKSI</sequence>
<dbReference type="Pfam" id="PF14244">
    <property type="entry name" value="Retrotran_gag_3"/>
    <property type="match status" value="1"/>
</dbReference>
<dbReference type="InterPro" id="IPR029472">
    <property type="entry name" value="Copia-like_N"/>
</dbReference>
<evidence type="ECO:0000256" key="1">
    <source>
        <dbReference type="SAM" id="MobiDB-lite"/>
    </source>
</evidence>
<evidence type="ECO:0000313" key="5">
    <source>
        <dbReference type="Proteomes" id="UP000655225"/>
    </source>
</evidence>
<dbReference type="OrthoDB" id="5544992at2759"/>
<dbReference type="PANTHER" id="PTHR37610">
    <property type="entry name" value="CCHC-TYPE DOMAIN-CONTAINING PROTEIN"/>
    <property type="match status" value="1"/>
</dbReference>
<evidence type="ECO:0000259" key="2">
    <source>
        <dbReference type="Pfam" id="PF13976"/>
    </source>
</evidence>
<dbReference type="AlphaFoldDB" id="A0A834YLK3"/>
<evidence type="ECO:0000259" key="3">
    <source>
        <dbReference type="Pfam" id="PF14244"/>
    </source>
</evidence>
<feature type="compositionally biased region" description="Polar residues" evidence="1">
    <location>
        <begin position="380"/>
        <end position="389"/>
    </location>
</feature>
<dbReference type="PANTHER" id="PTHR37610:SF97">
    <property type="entry name" value="RETROTRANSPOSON GAG DOMAIN-CONTAINING PROTEIN"/>
    <property type="match status" value="1"/>
</dbReference>
<dbReference type="OMA" id="YNEVAHE"/>
<reference evidence="4 5" key="1">
    <citation type="submission" date="2020-04" db="EMBL/GenBank/DDBJ databases">
        <title>Plant Genome Project.</title>
        <authorList>
            <person name="Zhang R.-G."/>
        </authorList>
    </citation>
    <scope>NUCLEOTIDE SEQUENCE [LARGE SCALE GENOMIC DNA]</scope>
    <source>
        <strain evidence="4">YNK0</strain>
        <tissue evidence="4">Leaf</tissue>
    </source>
</reference>
<feature type="compositionally biased region" description="Low complexity" evidence="1">
    <location>
        <begin position="351"/>
        <end position="371"/>
    </location>
</feature>
<accession>A0A834YLK3</accession>
<evidence type="ECO:0008006" key="6">
    <source>
        <dbReference type="Google" id="ProtNLM"/>
    </source>
</evidence>
<keyword evidence="5" id="KW-1185">Reference proteome</keyword>
<protein>
    <recommendedName>
        <fullName evidence="6">Retrotransposon Copia-like N-terminal domain-containing protein</fullName>
    </recommendedName>
</protein>
<dbReference type="InterPro" id="IPR025724">
    <property type="entry name" value="GAG-pre-integrase_dom"/>
</dbReference>
<feature type="domain" description="Retrotransposon Copia-like N-terminal" evidence="3">
    <location>
        <begin position="23"/>
        <end position="70"/>
    </location>
</feature>